<gene>
    <name evidence="3" type="ORF">MNBD_BACTEROID02-1625</name>
</gene>
<dbReference type="Pfam" id="PF23571">
    <property type="entry name" value="GH3_M"/>
    <property type="match status" value="1"/>
</dbReference>
<dbReference type="PANTHER" id="PTHR31901">
    <property type="entry name" value="GH3 DOMAIN-CONTAINING PROTEIN"/>
    <property type="match status" value="1"/>
</dbReference>
<feature type="domain" description="GH3 C-terminal" evidence="2">
    <location>
        <begin position="185"/>
        <end position="297"/>
    </location>
</feature>
<organism evidence="3">
    <name type="scientific">hydrothermal vent metagenome</name>
    <dbReference type="NCBI Taxonomy" id="652676"/>
    <lineage>
        <taxon>unclassified sequences</taxon>
        <taxon>metagenomes</taxon>
        <taxon>ecological metagenomes</taxon>
    </lineage>
</organism>
<dbReference type="AlphaFoldDB" id="A0A3B0QVV3"/>
<accession>A0A3B0QVV3</accession>
<name>A0A3B0QVV3_9ZZZZ</name>
<dbReference type="InterPro" id="IPR055377">
    <property type="entry name" value="GH3_M"/>
</dbReference>
<dbReference type="InterPro" id="IPR055378">
    <property type="entry name" value="GH3_C"/>
</dbReference>
<dbReference type="PANTHER" id="PTHR31901:SF9">
    <property type="entry name" value="GH3 DOMAIN-CONTAINING PROTEIN"/>
    <property type="match status" value="1"/>
</dbReference>
<evidence type="ECO:0000259" key="2">
    <source>
        <dbReference type="Pfam" id="PF23572"/>
    </source>
</evidence>
<dbReference type="InterPro" id="IPR004993">
    <property type="entry name" value="GH3"/>
</dbReference>
<dbReference type="Pfam" id="PF03321">
    <property type="entry name" value="GH3"/>
    <property type="match status" value="1"/>
</dbReference>
<sequence>ETKMDAIIQETIDENITSLSGVPSWMLVLLNRVLEVTGKANILEVWPNLEVYFHGGVNFNPYREQYKKLIPKKDFRYFETYNASEGFFAIQDQNDSSELLLMLDYGIFYEFIPMDQYHGENSIAVPLQNVVLNKNYAIVISTNSGLWRYLIGDTIKFTSLKPYRIKITGRTKHFINVFGEELVVENAEDALQIACNETNVQITDYTVAPIFMEGNESGGHEWIIEFKKAPKDLNEFTLVLDEALKNLNSDYEAKRYHSLTLALPKIHEAPQGLFYQWLKKKNKLGGQHKVPRLSNKRDLLEELLDFFILSS</sequence>
<feature type="non-terminal residue" evidence="3">
    <location>
        <position position="1"/>
    </location>
</feature>
<dbReference type="GO" id="GO:0005737">
    <property type="term" value="C:cytoplasm"/>
    <property type="evidence" value="ECO:0007669"/>
    <property type="project" value="TreeGrafter"/>
</dbReference>
<protein>
    <submittedName>
        <fullName evidence="3">Putative auxin-regulated protein</fullName>
    </submittedName>
</protein>
<reference evidence="3" key="1">
    <citation type="submission" date="2018-06" db="EMBL/GenBank/DDBJ databases">
        <authorList>
            <person name="Zhirakovskaya E."/>
        </authorList>
    </citation>
    <scope>NUCLEOTIDE SEQUENCE</scope>
</reference>
<dbReference type="EMBL" id="UOEB01000155">
    <property type="protein sequence ID" value="VAV84442.1"/>
    <property type="molecule type" value="Genomic_DNA"/>
</dbReference>
<dbReference type="Pfam" id="PF23572">
    <property type="entry name" value="GH3_C"/>
    <property type="match status" value="1"/>
</dbReference>
<evidence type="ECO:0000313" key="3">
    <source>
        <dbReference type="EMBL" id="VAV84442.1"/>
    </source>
</evidence>
<evidence type="ECO:0000259" key="1">
    <source>
        <dbReference type="Pfam" id="PF23571"/>
    </source>
</evidence>
<proteinExistence type="predicted"/>
<dbReference type="GO" id="GO:0016881">
    <property type="term" value="F:acid-amino acid ligase activity"/>
    <property type="evidence" value="ECO:0007669"/>
    <property type="project" value="TreeGrafter"/>
</dbReference>
<feature type="domain" description="GH3 middle" evidence="1">
    <location>
        <begin position="101"/>
        <end position="170"/>
    </location>
</feature>